<comment type="caution">
    <text evidence="1">The sequence shown here is derived from an EMBL/GenBank/DDBJ whole genome shotgun (WGS) entry which is preliminary data.</text>
</comment>
<dbReference type="InterPro" id="IPR006553">
    <property type="entry name" value="Leu-rich_rpt_Cys-con_subtyp"/>
</dbReference>
<evidence type="ECO:0000313" key="1">
    <source>
        <dbReference type="EMBL" id="KAK9030658.1"/>
    </source>
</evidence>
<dbReference type="PANTHER" id="PTHR13318">
    <property type="entry name" value="PARTNER OF PAIRED, ISOFORM B-RELATED"/>
    <property type="match status" value="1"/>
</dbReference>
<accession>A0ABR2SZK1</accession>
<protein>
    <submittedName>
        <fullName evidence="1">Uncharacterized protein</fullName>
    </submittedName>
</protein>
<dbReference type="Proteomes" id="UP001396334">
    <property type="component" value="Unassembled WGS sequence"/>
</dbReference>
<proteinExistence type="predicted"/>
<dbReference type="PANTHER" id="PTHR13318:SF105">
    <property type="entry name" value="F-BOX_LRR-REPEAT PROTEIN 3"/>
    <property type="match status" value="1"/>
</dbReference>
<sequence>MGAVCSRKRDQPAEVDGFHGGVSGRYCKSGSSKWLAATFTRPVLEIQREKRKCPSLLELCTYKIREDIDNYGSFFMLPRDLSQQIFNELVNSQRLTDVSLEAFRDCALQDLHLGDYPSVNDNWMDVISSQGSSLLSVDLSGSDITDPGLIYLKNCMNLQDLNLNYCDQISDRGLKNISGLSKLKSLTFRRNSAITAEGMIALSGLVNLLKLDLEKCPGIHGGLIHIKDADMKPLSGLTNLKSLQVSCSKVTDFGITYLKGLQRLSVLNLEGCPVTAACFDSLSVLASLSYLNLSRCNLSDDGCEKLSDLVNLKVLNLGLNDITDACLIHMKGLTNLESLNLDSCRIGDDGLAHLTGLQNLKCLELSDTDVGSNGLHHLSGLPRTDANPRVRWATLTLLALLRTIQSILAIEVLEE</sequence>
<organism evidence="1 2">
    <name type="scientific">Hibiscus sabdariffa</name>
    <name type="common">roselle</name>
    <dbReference type="NCBI Taxonomy" id="183260"/>
    <lineage>
        <taxon>Eukaryota</taxon>
        <taxon>Viridiplantae</taxon>
        <taxon>Streptophyta</taxon>
        <taxon>Embryophyta</taxon>
        <taxon>Tracheophyta</taxon>
        <taxon>Spermatophyta</taxon>
        <taxon>Magnoliopsida</taxon>
        <taxon>eudicotyledons</taxon>
        <taxon>Gunneridae</taxon>
        <taxon>Pentapetalae</taxon>
        <taxon>rosids</taxon>
        <taxon>malvids</taxon>
        <taxon>Malvales</taxon>
        <taxon>Malvaceae</taxon>
        <taxon>Malvoideae</taxon>
        <taxon>Hibiscus</taxon>
    </lineage>
</organism>
<evidence type="ECO:0000313" key="2">
    <source>
        <dbReference type="Proteomes" id="UP001396334"/>
    </source>
</evidence>
<dbReference type="Gene3D" id="3.80.10.10">
    <property type="entry name" value="Ribonuclease Inhibitor"/>
    <property type="match status" value="3"/>
</dbReference>
<dbReference type="SUPFAM" id="SSF52047">
    <property type="entry name" value="RNI-like"/>
    <property type="match status" value="1"/>
</dbReference>
<dbReference type="EMBL" id="JBBPBN010000010">
    <property type="protein sequence ID" value="KAK9030658.1"/>
    <property type="molecule type" value="Genomic_DNA"/>
</dbReference>
<dbReference type="Pfam" id="PF13516">
    <property type="entry name" value="LRR_6"/>
    <property type="match status" value="3"/>
</dbReference>
<dbReference type="InterPro" id="IPR001611">
    <property type="entry name" value="Leu-rich_rpt"/>
</dbReference>
<keyword evidence="2" id="KW-1185">Reference proteome</keyword>
<dbReference type="SMART" id="SM00367">
    <property type="entry name" value="LRR_CC"/>
    <property type="match status" value="5"/>
</dbReference>
<dbReference type="Pfam" id="PF13855">
    <property type="entry name" value="LRR_8"/>
    <property type="match status" value="1"/>
</dbReference>
<gene>
    <name evidence="1" type="ORF">V6N11_032075</name>
</gene>
<dbReference type="InterPro" id="IPR032675">
    <property type="entry name" value="LRR_dom_sf"/>
</dbReference>
<name>A0ABR2SZK1_9ROSI</name>
<reference evidence="1 2" key="1">
    <citation type="journal article" date="2024" name="G3 (Bethesda)">
        <title>Genome assembly of Hibiscus sabdariffa L. provides insights into metabolisms of medicinal natural products.</title>
        <authorList>
            <person name="Kim T."/>
        </authorList>
    </citation>
    <scope>NUCLEOTIDE SEQUENCE [LARGE SCALE GENOMIC DNA]</scope>
    <source>
        <strain evidence="1">TK-2024</strain>
        <tissue evidence="1">Old leaves</tissue>
    </source>
</reference>